<keyword evidence="3" id="KW-1185">Reference proteome</keyword>
<comment type="caution">
    <text evidence="2">The sequence shown here is derived from an EMBL/GenBank/DDBJ whole genome shotgun (WGS) entry which is preliminary data.</text>
</comment>
<dbReference type="Pfam" id="PF13306">
    <property type="entry name" value="LRR_5"/>
    <property type="match status" value="1"/>
</dbReference>
<dbReference type="InterPro" id="IPR032675">
    <property type="entry name" value="LRR_dom_sf"/>
</dbReference>
<evidence type="ECO:0000313" key="3">
    <source>
        <dbReference type="Proteomes" id="UP000603506"/>
    </source>
</evidence>
<dbReference type="Proteomes" id="UP000603506">
    <property type="component" value="Unassembled WGS sequence"/>
</dbReference>
<dbReference type="Gene3D" id="3.80.10.10">
    <property type="entry name" value="Ribonuclease Inhibitor"/>
    <property type="match status" value="1"/>
</dbReference>
<dbReference type="RefSeq" id="WP_203123071.1">
    <property type="nucleotide sequence ID" value="NZ_JAEUAH010000019.1"/>
</dbReference>
<proteinExistence type="predicted"/>
<evidence type="ECO:0000256" key="1">
    <source>
        <dbReference type="SAM" id="SignalP"/>
    </source>
</evidence>
<accession>A0ABS1YYE3</accession>
<reference evidence="2 3" key="1">
    <citation type="submission" date="2021-01" db="EMBL/GenBank/DDBJ databases">
        <title>Evidence that Capnocytophaga endodontalis is a later homotypic synonym for Capnocytophaga genospecies AHN8471, and request for opinion on proposed recognition of strain AHN8471 as type strain of the species.</title>
        <authorList>
            <person name="Nicholson A.C."/>
            <person name="Hopper C.L."/>
            <person name="Gulvik C.A."/>
            <person name="Mcquiston J.R."/>
            <person name="Lau E.F."/>
        </authorList>
    </citation>
    <scope>NUCLEOTIDE SEQUENCE [LARGE SCALE GENOMIC DNA]</scope>
    <source>
        <strain evidence="2 3">AHN9576</strain>
    </source>
</reference>
<gene>
    <name evidence="2" type="ORF">JNB19_11840</name>
</gene>
<organism evidence="2 3">
    <name type="scientific">Capnocytophaga genosp. AHN8471</name>
    <dbReference type="NCBI Taxonomy" id="327574"/>
    <lineage>
        <taxon>Bacteria</taxon>
        <taxon>Pseudomonadati</taxon>
        <taxon>Bacteroidota</taxon>
        <taxon>Flavobacteriia</taxon>
        <taxon>Flavobacteriales</taxon>
        <taxon>Flavobacteriaceae</taxon>
        <taxon>Capnocytophaga</taxon>
    </lineage>
</organism>
<name>A0ABS1YYE3_9FLAO</name>
<protein>
    <submittedName>
        <fullName evidence="2">Leucine-rich repeat protein</fullName>
    </submittedName>
</protein>
<feature type="chain" id="PRO_5047014742" evidence="1">
    <location>
        <begin position="18"/>
        <end position="470"/>
    </location>
</feature>
<dbReference type="EMBL" id="JAEUAH010000019">
    <property type="protein sequence ID" value="MBM0651434.1"/>
    <property type="molecule type" value="Genomic_DNA"/>
</dbReference>
<dbReference type="PROSITE" id="PS51257">
    <property type="entry name" value="PROKAR_LIPOPROTEIN"/>
    <property type="match status" value="1"/>
</dbReference>
<dbReference type="InterPro" id="IPR026906">
    <property type="entry name" value="LRR_5"/>
</dbReference>
<keyword evidence="1" id="KW-0732">Signal</keyword>
<evidence type="ECO:0000313" key="2">
    <source>
        <dbReference type="EMBL" id="MBM0651434.1"/>
    </source>
</evidence>
<sequence length="470" mass="51591">MRKRIFALMAFVSLSLACVVGCKSDADDGVGEKPRPSTENSFYFRNGRTHTIHIEEGSTRSVTIDGATNNFNFESPSTALTVTKYTDPQPHLVIHAYDNESGSHDIRITDTDPATNAAKTATLTVVIVERDRGWRGNTLTIENIDGDLTEANSKDEVEVEAPVGYEYQASSKAPAAVFDTRVTITGSGNKVKVKATNHYDESTPLTFKFTKAGEEDKTVVIKKVTKFWNIGGNTVYGLSNATYVTKRSFDMLTVPPKVPYKATTIYEGAFDTDISRVQNDDRLYGNAKITKIDLNNVTEVSPKAFYGSQNLETVIANKVEKIGSSAFRGTKVSKFNLPELKELAYDSYSGNHVSSSFIYLIRGQVFPSTTTHIIIGSKLTKIGAWALLGTENSLRELRIGVTTPSQLTVLSGNLMYGYSYSGGNGHTLYAQSPIFNTNNATLYVPTAAVGDWKIRQTWIATSFGDRIRGY</sequence>
<feature type="signal peptide" evidence="1">
    <location>
        <begin position="1"/>
        <end position="17"/>
    </location>
</feature>